<accession>A0A8I1AN23</accession>
<name>A0A8I1AN23_ACIBZ</name>
<feature type="region of interest" description="Disordered" evidence="1">
    <location>
        <begin position="74"/>
        <end position="95"/>
    </location>
</feature>
<proteinExistence type="predicted"/>
<reference evidence="2" key="1">
    <citation type="submission" date="2022-02" db="EMBL/GenBank/DDBJ databases">
        <title>Characterization of Tn125 harboring carbapenem-resistant Acinetobacter bereziniae clinical isolates.</title>
        <authorList>
            <person name="Wong N.-K."/>
            <person name="Pan Q."/>
        </authorList>
    </citation>
    <scope>NUCLEOTIDE SEQUENCE</scope>
    <source>
        <strain evidence="2">GD03393</strain>
    </source>
</reference>
<sequence length="95" mass="10333">MGVLKYIITVESDSPPQVMLGQNIGGGIVKELKEVDVELVSAAQLAEKYSLSTTTIRDRLASIDQGTPGKALYNPRLAHDLLSTKNKKRGRPRAN</sequence>
<evidence type="ECO:0000256" key="1">
    <source>
        <dbReference type="SAM" id="MobiDB-lite"/>
    </source>
</evidence>
<evidence type="ECO:0000313" key="3">
    <source>
        <dbReference type="Proteomes" id="UP000644140"/>
    </source>
</evidence>
<gene>
    <name evidence="2" type="ORF">I9054_011375</name>
</gene>
<dbReference type="AlphaFoldDB" id="A0A8I1AN23"/>
<dbReference type="Proteomes" id="UP000644140">
    <property type="component" value="Chromosome"/>
</dbReference>
<dbReference type="EMBL" id="CP092085">
    <property type="protein sequence ID" value="UUN95987.1"/>
    <property type="molecule type" value="Genomic_DNA"/>
</dbReference>
<dbReference type="RefSeq" id="WP_035300618.1">
    <property type="nucleotide sequence ID" value="NZ_BKMM01000065.1"/>
</dbReference>
<feature type="compositionally biased region" description="Basic residues" evidence="1">
    <location>
        <begin position="85"/>
        <end position="95"/>
    </location>
</feature>
<organism evidence="2 3">
    <name type="scientific">Acinetobacter bereziniae</name>
    <name type="common">Acinetobacter genomosp. 10</name>
    <dbReference type="NCBI Taxonomy" id="106648"/>
    <lineage>
        <taxon>Bacteria</taxon>
        <taxon>Pseudomonadati</taxon>
        <taxon>Pseudomonadota</taxon>
        <taxon>Gammaproteobacteria</taxon>
        <taxon>Moraxellales</taxon>
        <taxon>Moraxellaceae</taxon>
        <taxon>Acinetobacter</taxon>
    </lineage>
</organism>
<evidence type="ECO:0000313" key="2">
    <source>
        <dbReference type="EMBL" id="UUN95987.1"/>
    </source>
</evidence>
<protein>
    <submittedName>
        <fullName evidence="2">HTH domain-containing protein</fullName>
    </submittedName>
</protein>